<dbReference type="Pfam" id="PF00498">
    <property type="entry name" value="FHA"/>
    <property type="match status" value="1"/>
</dbReference>
<reference evidence="3 4" key="1">
    <citation type="journal article" date="2019" name="Int. J. Syst. Evol. Microbiol.">
        <title>The Global Catalogue of Microorganisms (GCM) 10K type strain sequencing project: providing services to taxonomists for standard genome sequencing and annotation.</title>
        <authorList>
            <consortium name="The Broad Institute Genomics Platform"/>
            <consortium name="The Broad Institute Genome Sequencing Center for Infectious Disease"/>
            <person name="Wu L."/>
            <person name="Ma J."/>
        </authorList>
    </citation>
    <scope>NUCLEOTIDE SEQUENCE [LARGE SCALE GENOMIC DNA]</scope>
    <source>
        <strain evidence="3 4">JCM 4524</strain>
    </source>
</reference>
<keyword evidence="1" id="KW-0597">Phosphoprotein</keyword>
<evidence type="ECO:0000313" key="4">
    <source>
        <dbReference type="Proteomes" id="UP001500151"/>
    </source>
</evidence>
<dbReference type="SUPFAM" id="SSF49879">
    <property type="entry name" value="SMAD/FHA domain"/>
    <property type="match status" value="1"/>
</dbReference>
<name>A0ABN3RX60_9ACTN</name>
<keyword evidence="4" id="KW-1185">Reference proteome</keyword>
<dbReference type="CDD" id="cd00060">
    <property type="entry name" value="FHA"/>
    <property type="match status" value="1"/>
</dbReference>
<dbReference type="RefSeq" id="WP_344396709.1">
    <property type="nucleotide sequence ID" value="NZ_BAAASJ010000124.1"/>
</dbReference>
<protein>
    <recommendedName>
        <fullName evidence="2">FHA domain-containing protein</fullName>
    </recommendedName>
</protein>
<dbReference type="EMBL" id="BAAASJ010000124">
    <property type="protein sequence ID" value="GAA2662989.1"/>
    <property type="molecule type" value="Genomic_DNA"/>
</dbReference>
<organism evidence="3 4">
    <name type="scientific">Streptomyces vastus</name>
    <dbReference type="NCBI Taxonomy" id="285451"/>
    <lineage>
        <taxon>Bacteria</taxon>
        <taxon>Bacillati</taxon>
        <taxon>Actinomycetota</taxon>
        <taxon>Actinomycetes</taxon>
        <taxon>Kitasatosporales</taxon>
        <taxon>Streptomycetaceae</taxon>
        <taxon>Streptomyces</taxon>
    </lineage>
</organism>
<proteinExistence type="predicted"/>
<feature type="domain" description="FHA" evidence="2">
    <location>
        <begin position="25"/>
        <end position="75"/>
    </location>
</feature>
<evidence type="ECO:0000313" key="3">
    <source>
        <dbReference type="EMBL" id="GAA2662989.1"/>
    </source>
</evidence>
<dbReference type="Proteomes" id="UP001500151">
    <property type="component" value="Unassembled WGS sequence"/>
</dbReference>
<dbReference type="InterPro" id="IPR000253">
    <property type="entry name" value="FHA_dom"/>
</dbReference>
<gene>
    <name evidence="3" type="ORF">GCM10010307_82580</name>
</gene>
<dbReference type="InterPro" id="IPR008984">
    <property type="entry name" value="SMAD_FHA_dom_sf"/>
</dbReference>
<dbReference type="PROSITE" id="PS50006">
    <property type="entry name" value="FHA_DOMAIN"/>
    <property type="match status" value="1"/>
</dbReference>
<evidence type="ECO:0000256" key="1">
    <source>
        <dbReference type="ARBA" id="ARBA00022553"/>
    </source>
</evidence>
<dbReference type="Gene3D" id="2.60.200.20">
    <property type="match status" value="1"/>
</dbReference>
<sequence>MRPAKLKVSSPAGKARVYVLEGDQYTVGRVAPNHEPDIVLAPDPQGWISRLHCILDLELGQWWVTDHARNGTLLQRDAPGSEVRPVRGRELLKHGDTLLVRRHGKPLTAFTTTSAEQQDAPYDSAARNRTVTVVITPG</sequence>
<evidence type="ECO:0000259" key="2">
    <source>
        <dbReference type="PROSITE" id="PS50006"/>
    </source>
</evidence>
<accession>A0ABN3RX60</accession>
<comment type="caution">
    <text evidence="3">The sequence shown here is derived from an EMBL/GenBank/DDBJ whole genome shotgun (WGS) entry which is preliminary data.</text>
</comment>